<dbReference type="Proteomes" id="UP000613580">
    <property type="component" value="Unassembled WGS sequence"/>
</dbReference>
<evidence type="ECO:0000313" key="2">
    <source>
        <dbReference type="Proteomes" id="UP000613580"/>
    </source>
</evidence>
<evidence type="ECO:0000313" key="1">
    <source>
        <dbReference type="EMBL" id="KAF7305364.1"/>
    </source>
</evidence>
<name>A0A8H6WAK5_MYCCL</name>
<proteinExistence type="predicted"/>
<organism evidence="1 2">
    <name type="scientific">Mycena chlorophos</name>
    <name type="common">Agaric fungus</name>
    <name type="synonym">Agaricus chlorophos</name>
    <dbReference type="NCBI Taxonomy" id="658473"/>
    <lineage>
        <taxon>Eukaryota</taxon>
        <taxon>Fungi</taxon>
        <taxon>Dikarya</taxon>
        <taxon>Basidiomycota</taxon>
        <taxon>Agaricomycotina</taxon>
        <taxon>Agaricomycetes</taxon>
        <taxon>Agaricomycetidae</taxon>
        <taxon>Agaricales</taxon>
        <taxon>Marasmiineae</taxon>
        <taxon>Mycenaceae</taxon>
        <taxon>Mycena</taxon>
    </lineage>
</organism>
<dbReference type="EMBL" id="JACAZE010000010">
    <property type="protein sequence ID" value="KAF7305364.1"/>
    <property type="molecule type" value="Genomic_DNA"/>
</dbReference>
<reference evidence="1" key="1">
    <citation type="submission" date="2020-05" db="EMBL/GenBank/DDBJ databases">
        <title>Mycena genomes resolve the evolution of fungal bioluminescence.</title>
        <authorList>
            <person name="Tsai I.J."/>
        </authorList>
    </citation>
    <scope>NUCLEOTIDE SEQUENCE</scope>
    <source>
        <strain evidence="1">110903Hualien_Pintung</strain>
    </source>
</reference>
<comment type="caution">
    <text evidence="1">The sequence shown here is derived from an EMBL/GenBank/DDBJ whole genome shotgun (WGS) entry which is preliminary data.</text>
</comment>
<protein>
    <submittedName>
        <fullName evidence="1">WD-REPEATS-REGION domain-containing protein</fullName>
    </submittedName>
</protein>
<keyword evidence="2" id="KW-1185">Reference proteome</keyword>
<gene>
    <name evidence="1" type="ORF">HMN09_00788600</name>
</gene>
<dbReference type="AlphaFoldDB" id="A0A8H6WAK5"/>
<sequence>MSSAPATHAHSDSTQLREQLIAAIDIVKDGTALIPVAGQYIGPALGVVKGLLDLVGSFKGNKEELPKLKEQIENITKLSLNGIEGDLRNRLEHLQR</sequence>
<accession>A0A8H6WAK5</accession>